<dbReference type="InterPro" id="IPR015943">
    <property type="entry name" value="WD40/YVTN_repeat-like_dom_sf"/>
</dbReference>
<dbReference type="EMBL" id="CAJNOK010003657">
    <property type="protein sequence ID" value="CAF0909625.1"/>
    <property type="molecule type" value="Genomic_DNA"/>
</dbReference>
<dbReference type="GO" id="GO:0006364">
    <property type="term" value="P:rRNA processing"/>
    <property type="evidence" value="ECO:0007669"/>
    <property type="project" value="InterPro"/>
</dbReference>
<gene>
    <name evidence="7" type="ORF">GPM918_LOCUS16419</name>
    <name evidence="6" type="ORF">OVA965_LOCUS10052</name>
    <name evidence="9" type="ORF">SRO942_LOCUS16419</name>
    <name evidence="8" type="ORF">TMI583_LOCUS10046</name>
</gene>
<dbReference type="EMBL" id="CAJOBC010004312">
    <property type="protein sequence ID" value="CAF3822979.1"/>
    <property type="molecule type" value="Genomic_DNA"/>
</dbReference>
<dbReference type="Proteomes" id="UP000681722">
    <property type="component" value="Unassembled WGS sequence"/>
</dbReference>
<dbReference type="Proteomes" id="UP000677228">
    <property type="component" value="Unassembled WGS sequence"/>
</dbReference>
<dbReference type="InterPro" id="IPR059157">
    <property type="entry name" value="WDR36-Utp21_N"/>
</dbReference>
<evidence type="ECO:0000313" key="6">
    <source>
        <dbReference type="EMBL" id="CAF0909625.1"/>
    </source>
</evidence>
<proteinExistence type="predicted"/>
<evidence type="ECO:0008006" key="11">
    <source>
        <dbReference type="Google" id="ProtNLM"/>
    </source>
</evidence>
<feature type="repeat" description="WD" evidence="3">
    <location>
        <begin position="492"/>
        <end position="533"/>
    </location>
</feature>
<dbReference type="AlphaFoldDB" id="A0A814KPV3"/>
<sequence length="922" mass="104538">MTSNSNHLFTSYRALGLVTDHVPCILRIHRKHSNHLLITAIGKIFHAYRLNTFKLLIVSDPLPTDIQCLASDSRLIFVAAGSTVYSYHRVYHPYRQYSEHTGSVTHLLPFGDDHLITVDESNTLRVWDIETITVYLLLQFDSKQFLITTLLHPATYVNKLLIGSRRGTLQLWNIKTNKLLHEFFNSNSEQQACVAITALVQSTVVDVCAIGYENGRVILHNIRYDETLVTFTQDFHGPVTSIAFRLDNIPHMATGSVIGHVAIWNLETCHLVSQIRNAHKNSPIAGLHYVPGEPLLITNSGDNSLREWIFDMPDGNSCRLFRERSGHSQSPKCIRFHDPEILLSAGNDGILRTFHKTLDNLSKSFGKMAKGDDETPLPISDFRCEIIKENDWDGIVAIHENLRRATVWNYIKSTKSAHTFEHERFLSKNYQNFGIVATCCDISPCGNFSTIGYSSGHIDMYNMQSGQYRGSFEDKSSNPSSKGHKKFKSIAVTAHATPVRGLTFDNLNIRLISVDSDGNLKSWRIKTKVLLSSTEVGHGVSKMTFHRESGLIAISYDDFSLKIFDIDTTLTKCIRTFAGHTCSITDLLFMPDARWLLTTAMDCTIKVWDIPSGELIDVIKFDEAVVSMAISQNGDTLATSHVNSIGVYLWSNKTMYSSSVTIRPIDINKKVDRVSLPTTWLKENKEQNGNIDIDDQSELLVGEFQSPLQLSDNLITLSQLPESKWKNLLVLDTIRQRNKSKQPPKTTKQAPFFLPTVSNLRGFEFVNDDKKLTENGDNDLSSRIRKTKLFLYESPFTRILDDDDDDNSNSKKIMQLLKDMGLSKIDYEIRSLSPEQGGSRERMLKFINILNLTFESHLDYDLASSYLALFLQIHGDYACKDEQLIEKVKMLSDKQKQTWTRMYKQLSQCLGLVKYIKSVTTL</sequence>
<accession>A0A814KPV3</accession>
<evidence type="ECO:0000256" key="2">
    <source>
        <dbReference type="ARBA" id="ARBA00022737"/>
    </source>
</evidence>
<dbReference type="OrthoDB" id="10250769at2759"/>
<feature type="repeat" description="WD" evidence="3">
    <location>
        <begin position="577"/>
        <end position="618"/>
    </location>
</feature>
<keyword evidence="10" id="KW-1185">Reference proteome</keyword>
<dbReference type="PANTHER" id="PTHR22840">
    <property type="entry name" value="WD REPEAT-CONTAINING PROTEIN 36"/>
    <property type="match status" value="1"/>
</dbReference>
<evidence type="ECO:0000313" key="7">
    <source>
        <dbReference type="EMBL" id="CAF1053742.1"/>
    </source>
</evidence>
<dbReference type="SMART" id="SM00320">
    <property type="entry name" value="WD40"/>
    <property type="match status" value="11"/>
</dbReference>
<dbReference type="EMBL" id="CAJOBA010003657">
    <property type="protein sequence ID" value="CAF3688851.1"/>
    <property type="molecule type" value="Genomic_DNA"/>
</dbReference>
<dbReference type="Pfam" id="PF25168">
    <property type="entry name" value="Beta-prop_WDR36-Utp21_2nd"/>
    <property type="match status" value="1"/>
</dbReference>
<dbReference type="InterPro" id="IPR036322">
    <property type="entry name" value="WD40_repeat_dom_sf"/>
</dbReference>
<dbReference type="Proteomes" id="UP000682733">
    <property type="component" value="Unassembled WGS sequence"/>
</dbReference>
<organism evidence="7 10">
    <name type="scientific">Didymodactylos carnosus</name>
    <dbReference type="NCBI Taxonomy" id="1234261"/>
    <lineage>
        <taxon>Eukaryota</taxon>
        <taxon>Metazoa</taxon>
        <taxon>Spiralia</taxon>
        <taxon>Gnathifera</taxon>
        <taxon>Rotifera</taxon>
        <taxon>Eurotatoria</taxon>
        <taxon>Bdelloidea</taxon>
        <taxon>Philodinida</taxon>
        <taxon>Philodinidae</taxon>
        <taxon>Didymodactylos</taxon>
    </lineage>
</organism>
<reference evidence="7" key="1">
    <citation type="submission" date="2021-02" db="EMBL/GenBank/DDBJ databases">
        <authorList>
            <person name="Nowell W R."/>
        </authorList>
    </citation>
    <scope>NUCLEOTIDE SEQUENCE</scope>
</reference>
<dbReference type="EMBL" id="CAJNOQ010004312">
    <property type="protein sequence ID" value="CAF1053742.1"/>
    <property type="molecule type" value="Genomic_DNA"/>
</dbReference>
<evidence type="ECO:0000256" key="3">
    <source>
        <dbReference type="PROSITE-ProRule" id="PRU00221"/>
    </source>
</evidence>
<dbReference type="GO" id="GO:0032040">
    <property type="term" value="C:small-subunit processome"/>
    <property type="evidence" value="ECO:0007669"/>
    <property type="project" value="InterPro"/>
</dbReference>
<dbReference type="InterPro" id="IPR019775">
    <property type="entry name" value="WD40_repeat_CS"/>
</dbReference>
<dbReference type="InterPro" id="IPR007319">
    <property type="entry name" value="WDR36/Utp21_C"/>
</dbReference>
<feature type="domain" description="WDR36/Utp21 C-terminal" evidence="4">
    <location>
        <begin position="709"/>
        <end position="917"/>
    </location>
</feature>
<evidence type="ECO:0000313" key="8">
    <source>
        <dbReference type="EMBL" id="CAF3688851.1"/>
    </source>
</evidence>
<dbReference type="GO" id="GO:0034388">
    <property type="term" value="C:Pwp2p-containing subcomplex of 90S preribosome"/>
    <property type="evidence" value="ECO:0007669"/>
    <property type="project" value="TreeGrafter"/>
</dbReference>
<dbReference type="Pfam" id="PF25171">
    <property type="entry name" value="Beta-prop_WDR36-Utp21_1st"/>
    <property type="match status" value="1"/>
</dbReference>
<dbReference type="SUPFAM" id="SSF50978">
    <property type="entry name" value="WD40 repeat-like"/>
    <property type="match status" value="2"/>
</dbReference>
<dbReference type="InterPro" id="IPR001680">
    <property type="entry name" value="WD40_rpt"/>
</dbReference>
<dbReference type="PROSITE" id="PS50082">
    <property type="entry name" value="WD_REPEATS_2"/>
    <property type="match status" value="2"/>
</dbReference>
<evidence type="ECO:0000259" key="4">
    <source>
        <dbReference type="Pfam" id="PF04192"/>
    </source>
</evidence>
<dbReference type="Pfam" id="PF04192">
    <property type="entry name" value="Utp21"/>
    <property type="match status" value="1"/>
</dbReference>
<comment type="caution">
    <text evidence="7">The sequence shown here is derived from an EMBL/GenBank/DDBJ whole genome shotgun (WGS) entry which is preliminary data.</text>
</comment>
<evidence type="ECO:0000313" key="10">
    <source>
        <dbReference type="Proteomes" id="UP000663829"/>
    </source>
</evidence>
<dbReference type="PROSITE" id="PS50294">
    <property type="entry name" value="WD_REPEATS_REGION"/>
    <property type="match status" value="1"/>
</dbReference>
<name>A0A814KPV3_9BILA</name>
<protein>
    <recommendedName>
        <fullName evidence="11">WD repeat-containing protein 36</fullName>
    </recommendedName>
</protein>
<keyword evidence="1 3" id="KW-0853">WD repeat</keyword>
<feature type="domain" description="WDR36/Utp21 N-terminal" evidence="5">
    <location>
        <begin position="38"/>
        <end position="311"/>
    </location>
</feature>
<evidence type="ECO:0000259" key="5">
    <source>
        <dbReference type="Pfam" id="PF25171"/>
    </source>
</evidence>
<evidence type="ECO:0000313" key="9">
    <source>
        <dbReference type="EMBL" id="CAF3822979.1"/>
    </source>
</evidence>
<dbReference type="Proteomes" id="UP000663829">
    <property type="component" value="Unassembled WGS sequence"/>
</dbReference>
<dbReference type="PROSITE" id="PS00678">
    <property type="entry name" value="WD_REPEATS_1"/>
    <property type="match status" value="1"/>
</dbReference>
<evidence type="ECO:0000256" key="1">
    <source>
        <dbReference type="ARBA" id="ARBA00022574"/>
    </source>
</evidence>
<keyword evidence="2" id="KW-0677">Repeat</keyword>
<dbReference type="Gene3D" id="2.130.10.10">
    <property type="entry name" value="YVTN repeat-like/Quinoprotein amine dehydrogenase"/>
    <property type="match status" value="2"/>
</dbReference>
<dbReference type="PANTHER" id="PTHR22840:SF12">
    <property type="entry name" value="WD REPEAT-CONTAINING PROTEIN 36"/>
    <property type="match status" value="1"/>
</dbReference>